<dbReference type="EMBL" id="LJSK01000200">
    <property type="protein sequence ID" value="KPI85242.1"/>
    <property type="molecule type" value="Genomic_DNA"/>
</dbReference>
<reference evidence="2 3" key="1">
    <citation type="journal article" date="2015" name="PLoS Pathog.">
        <title>Leptomonas seymouri: Adaptations to the Dixenous Life Cycle Analyzed by Genome Sequencing, Transcriptome Profiling and Co-infection with Leishmania donovani.</title>
        <authorList>
            <person name="Kraeva N."/>
            <person name="Butenko A."/>
            <person name="Hlavacova J."/>
            <person name="Kostygov A."/>
            <person name="Myskova J."/>
            <person name="Grybchuk D."/>
            <person name="Lestinova T."/>
            <person name="Votypka J."/>
            <person name="Volf P."/>
            <person name="Opperdoes F."/>
            <person name="Flegontov P."/>
            <person name="Lukes J."/>
            <person name="Yurchenko V."/>
        </authorList>
    </citation>
    <scope>NUCLEOTIDE SEQUENCE [LARGE SCALE GENOMIC DNA]</scope>
    <source>
        <strain evidence="2 3">ATCC 30220</strain>
    </source>
</reference>
<sequence length="409" mass="41582">MSFVPPPPPGVVVPAPPAVTPATAAAAAPVPPPAKVKPGGVALDMSNLFESPKTGAKRTLPPWERKKKSMLSGASKSATDAPLTPPAKPTAEKPLSLPGQPMQSLVPGVSSPATFKVVAERSYPSQSSLPSSTTETGALNAGLNAPAAVVSKSPIANLATPPLHSSQPPVVSALAGALQPAANTAPGVAPAASLSLPAASSALAASVPARAPAPSLPAAGAPLPATATGAPPPATAAARPQPGNAVEPAAAAAKPSPPLPGSDPTALAASARIVEEALRDMRMHFLTPSHTVVAPHVVFQGKEQEVVVMPLRPVPPKKKTGKSATAKKRPSSTSPAASTTAASGVWYNEYDLRPSPSCNPAYQQRHAVATRAAGASSTRQEWRRAYFQNVDVHRYIARRYFGEPPPMEH</sequence>
<feature type="compositionally biased region" description="Basic residues" evidence="1">
    <location>
        <begin position="315"/>
        <end position="330"/>
    </location>
</feature>
<feature type="compositionally biased region" description="Pro residues" evidence="1">
    <location>
        <begin position="1"/>
        <end position="19"/>
    </location>
</feature>
<feature type="region of interest" description="Disordered" evidence="1">
    <location>
        <begin position="1"/>
        <end position="108"/>
    </location>
</feature>
<keyword evidence="3" id="KW-1185">Reference proteome</keyword>
<dbReference type="Proteomes" id="UP000038009">
    <property type="component" value="Unassembled WGS sequence"/>
</dbReference>
<feature type="compositionally biased region" description="Low complexity" evidence="1">
    <location>
        <begin position="218"/>
        <end position="254"/>
    </location>
</feature>
<proteinExistence type="predicted"/>
<comment type="caution">
    <text evidence="2">The sequence shown here is derived from an EMBL/GenBank/DDBJ whole genome shotgun (WGS) entry which is preliminary data.</text>
</comment>
<dbReference type="VEuPathDB" id="TriTrypDB:Lsey_0200_0070"/>
<evidence type="ECO:0000313" key="3">
    <source>
        <dbReference type="Proteomes" id="UP000038009"/>
    </source>
</evidence>
<feature type="region of interest" description="Disordered" evidence="1">
    <location>
        <begin position="218"/>
        <end position="265"/>
    </location>
</feature>
<dbReference type="OrthoDB" id="267979at2759"/>
<accession>A0A0N1IJL8</accession>
<name>A0A0N1IJL8_LEPSE</name>
<evidence type="ECO:0000313" key="2">
    <source>
        <dbReference type="EMBL" id="KPI85242.1"/>
    </source>
</evidence>
<feature type="region of interest" description="Disordered" evidence="1">
    <location>
        <begin position="313"/>
        <end position="340"/>
    </location>
</feature>
<gene>
    <name evidence="2" type="ORF">ABL78_5695</name>
</gene>
<feature type="compositionally biased region" description="Low complexity" evidence="1">
    <location>
        <begin position="331"/>
        <end position="340"/>
    </location>
</feature>
<organism evidence="2 3">
    <name type="scientific">Leptomonas seymouri</name>
    <dbReference type="NCBI Taxonomy" id="5684"/>
    <lineage>
        <taxon>Eukaryota</taxon>
        <taxon>Discoba</taxon>
        <taxon>Euglenozoa</taxon>
        <taxon>Kinetoplastea</taxon>
        <taxon>Metakinetoplastina</taxon>
        <taxon>Trypanosomatida</taxon>
        <taxon>Trypanosomatidae</taxon>
        <taxon>Leishmaniinae</taxon>
        <taxon>Leptomonas</taxon>
    </lineage>
</organism>
<evidence type="ECO:0000256" key="1">
    <source>
        <dbReference type="SAM" id="MobiDB-lite"/>
    </source>
</evidence>
<dbReference type="OMA" id="RETYWKH"/>
<protein>
    <submittedName>
        <fullName evidence="2">Uncharacterized protein</fullName>
    </submittedName>
</protein>
<dbReference type="AlphaFoldDB" id="A0A0N1IJL8"/>